<dbReference type="GO" id="GO:0000105">
    <property type="term" value="P:L-histidine biosynthetic process"/>
    <property type="evidence" value="ECO:0007669"/>
    <property type="project" value="UniProtKB-KW"/>
</dbReference>
<keyword evidence="9" id="KW-0368">Histidine biosynthesis</keyword>
<dbReference type="InterPro" id="IPR004839">
    <property type="entry name" value="Aminotransferase_I/II_large"/>
</dbReference>
<dbReference type="GO" id="GO:0004400">
    <property type="term" value="F:histidinol-phosphate transaminase activity"/>
    <property type="evidence" value="ECO:0007669"/>
    <property type="project" value="UniProtKB-EC"/>
</dbReference>
<keyword evidence="6" id="KW-0028">Amino-acid biosynthesis</keyword>
<reference evidence="13 14" key="1">
    <citation type="submission" date="2020-08" db="EMBL/GenBank/DDBJ databases">
        <title>Genomic Encyclopedia of Type Strains, Phase IV (KMG-IV): sequencing the most valuable type-strain genomes for metagenomic binning, comparative biology and taxonomic classification.</title>
        <authorList>
            <person name="Goeker M."/>
        </authorList>
    </citation>
    <scope>NUCLEOTIDE SEQUENCE [LARGE SCALE GENOMIC DNA]</scope>
    <source>
        <strain evidence="13 14">DSM 7465</strain>
    </source>
</reference>
<dbReference type="InterPro" id="IPR015424">
    <property type="entry name" value="PyrdxlP-dep_Trfase"/>
</dbReference>
<dbReference type="Proteomes" id="UP000575068">
    <property type="component" value="Unassembled WGS sequence"/>
</dbReference>
<feature type="domain" description="Aminotransferase class I/classII large" evidence="12">
    <location>
        <begin position="18"/>
        <end position="347"/>
    </location>
</feature>
<keyword evidence="8 11" id="KW-0663">Pyridoxal phosphate</keyword>
<organism evidence="13 14">
    <name type="scientific">Rhizorhapis suberifaciens</name>
    <name type="common">corky root of lettuce</name>
    <dbReference type="NCBI Taxonomy" id="13656"/>
    <lineage>
        <taxon>Bacteria</taxon>
        <taxon>Pseudomonadati</taxon>
        <taxon>Pseudomonadota</taxon>
        <taxon>Alphaproteobacteria</taxon>
        <taxon>Sphingomonadales</taxon>
        <taxon>Sphingomonadaceae</taxon>
        <taxon>Rhizorhapis</taxon>
    </lineage>
</organism>
<dbReference type="CDD" id="cd00609">
    <property type="entry name" value="AAT_like"/>
    <property type="match status" value="1"/>
</dbReference>
<dbReference type="RefSeq" id="WP_184474078.1">
    <property type="nucleotide sequence ID" value="NZ_JACHOV010000002.1"/>
</dbReference>
<dbReference type="Gene3D" id="3.40.640.10">
    <property type="entry name" value="Type I PLP-dependent aspartate aminotransferase-like (Major domain)"/>
    <property type="match status" value="1"/>
</dbReference>
<evidence type="ECO:0000256" key="3">
    <source>
        <dbReference type="ARBA" id="ARBA00007970"/>
    </source>
</evidence>
<sequence>MRNSTITSYDVNALSDGDIVRLHLNESPFALPPAVSQALECKLERHLSLYPDSDCSALRTRLAEYVGVSPEMVAIGNGIDELILLTTLSLSGAKGKVILTESTFPGYASSAAVVGAATEVVAVKDHGLVANDIIRAFKSNANIAFICNPHNPTGTILSSGDVDRMVDAAEAAGIIPIFDEAYMDYADDQRSSALRHVQTGRNILVMRTFSKAWGLASIRAGYVIGSPKAIGRIWEFRRTIPFNVNRFAQKLIPVALDNDEYLHSTRNVIRITKEALYSYLDSRNLNYIPSVTNFVMVHVDRDSTYLAKRLIERHGVMIRDLAPFGIPGHVRISIGTPDDMKRLCEALDEEIFSNA</sequence>
<comment type="similarity">
    <text evidence="3">Belongs to the class-II pyridoxal-phosphate-dependent aminotransferase family. Histidinol-phosphate aminotransferase subfamily.</text>
</comment>
<dbReference type="Gene3D" id="3.90.1150.10">
    <property type="entry name" value="Aspartate Aminotransferase, domain 1"/>
    <property type="match status" value="1"/>
</dbReference>
<dbReference type="PANTHER" id="PTHR43643">
    <property type="entry name" value="HISTIDINOL-PHOSPHATE AMINOTRANSFERASE 2"/>
    <property type="match status" value="1"/>
</dbReference>
<dbReference type="InterPro" id="IPR015421">
    <property type="entry name" value="PyrdxlP-dep_Trfase_major"/>
</dbReference>
<dbReference type="GO" id="GO:0030170">
    <property type="term" value="F:pyridoxal phosphate binding"/>
    <property type="evidence" value="ECO:0007669"/>
    <property type="project" value="InterPro"/>
</dbReference>
<comment type="pathway">
    <text evidence="2">Amino-acid biosynthesis; L-histidine biosynthesis; L-histidine from 5-phospho-alpha-D-ribose 1-diphosphate: step 7/9.</text>
</comment>
<evidence type="ECO:0000256" key="11">
    <source>
        <dbReference type="RuleBase" id="RU003693"/>
    </source>
</evidence>
<name>A0A840HRH6_9SPHN</name>
<keyword evidence="5 13" id="KW-0032">Aminotransferase</keyword>
<evidence type="ECO:0000256" key="9">
    <source>
        <dbReference type="ARBA" id="ARBA00023102"/>
    </source>
</evidence>
<dbReference type="InterPro" id="IPR015422">
    <property type="entry name" value="PyrdxlP-dep_Trfase_small"/>
</dbReference>
<dbReference type="PANTHER" id="PTHR43643:SF6">
    <property type="entry name" value="HISTIDINOL-PHOSPHATE AMINOTRANSFERASE"/>
    <property type="match status" value="1"/>
</dbReference>
<comment type="catalytic activity">
    <reaction evidence="10">
        <text>L-histidinol phosphate + 2-oxoglutarate = 3-(imidazol-4-yl)-2-oxopropyl phosphate + L-glutamate</text>
        <dbReference type="Rhea" id="RHEA:23744"/>
        <dbReference type="ChEBI" id="CHEBI:16810"/>
        <dbReference type="ChEBI" id="CHEBI:29985"/>
        <dbReference type="ChEBI" id="CHEBI:57766"/>
        <dbReference type="ChEBI" id="CHEBI:57980"/>
        <dbReference type="EC" id="2.6.1.9"/>
    </reaction>
</comment>
<dbReference type="EMBL" id="JACHOV010000002">
    <property type="protein sequence ID" value="MBB4640210.1"/>
    <property type="molecule type" value="Genomic_DNA"/>
</dbReference>
<keyword evidence="14" id="KW-1185">Reference proteome</keyword>
<evidence type="ECO:0000256" key="1">
    <source>
        <dbReference type="ARBA" id="ARBA00001933"/>
    </source>
</evidence>
<dbReference type="SUPFAM" id="SSF53383">
    <property type="entry name" value="PLP-dependent transferases"/>
    <property type="match status" value="1"/>
</dbReference>
<evidence type="ECO:0000256" key="7">
    <source>
        <dbReference type="ARBA" id="ARBA00022679"/>
    </source>
</evidence>
<evidence type="ECO:0000256" key="8">
    <source>
        <dbReference type="ARBA" id="ARBA00022898"/>
    </source>
</evidence>
<evidence type="ECO:0000256" key="4">
    <source>
        <dbReference type="ARBA" id="ARBA00012748"/>
    </source>
</evidence>
<evidence type="ECO:0000256" key="5">
    <source>
        <dbReference type="ARBA" id="ARBA00022576"/>
    </source>
</evidence>
<evidence type="ECO:0000259" key="12">
    <source>
        <dbReference type="Pfam" id="PF00155"/>
    </source>
</evidence>
<gene>
    <name evidence="13" type="ORF">HNQ99_000498</name>
</gene>
<protein>
    <recommendedName>
        <fullName evidence="4">histidinol-phosphate transaminase</fullName>
        <ecNumber evidence="4">2.6.1.9</ecNumber>
    </recommendedName>
</protein>
<dbReference type="PROSITE" id="PS00599">
    <property type="entry name" value="AA_TRANSFER_CLASS_2"/>
    <property type="match status" value="1"/>
</dbReference>
<dbReference type="Pfam" id="PF00155">
    <property type="entry name" value="Aminotran_1_2"/>
    <property type="match status" value="1"/>
</dbReference>
<evidence type="ECO:0000256" key="2">
    <source>
        <dbReference type="ARBA" id="ARBA00005011"/>
    </source>
</evidence>
<dbReference type="InterPro" id="IPR001917">
    <property type="entry name" value="Aminotrans_II_pyridoxalP_BS"/>
</dbReference>
<accession>A0A840HRH6</accession>
<dbReference type="EC" id="2.6.1.9" evidence="4"/>
<evidence type="ECO:0000256" key="10">
    <source>
        <dbReference type="ARBA" id="ARBA00047481"/>
    </source>
</evidence>
<keyword evidence="7 13" id="KW-0808">Transferase</keyword>
<dbReference type="InterPro" id="IPR050106">
    <property type="entry name" value="HistidinolP_aminotransfase"/>
</dbReference>
<proteinExistence type="inferred from homology"/>
<evidence type="ECO:0000313" key="14">
    <source>
        <dbReference type="Proteomes" id="UP000575068"/>
    </source>
</evidence>
<evidence type="ECO:0000313" key="13">
    <source>
        <dbReference type="EMBL" id="MBB4640210.1"/>
    </source>
</evidence>
<evidence type="ECO:0000256" key="6">
    <source>
        <dbReference type="ARBA" id="ARBA00022605"/>
    </source>
</evidence>
<comment type="caution">
    <text evidence="13">The sequence shown here is derived from an EMBL/GenBank/DDBJ whole genome shotgun (WGS) entry which is preliminary data.</text>
</comment>
<dbReference type="AlphaFoldDB" id="A0A840HRH6"/>
<comment type="cofactor">
    <cofactor evidence="1 11">
        <name>pyridoxal 5'-phosphate</name>
        <dbReference type="ChEBI" id="CHEBI:597326"/>
    </cofactor>
</comment>